<dbReference type="FunFam" id="3.90.550.20:FF:000001">
    <property type="entry name" value="MIPC synthase subunit (SurA)"/>
    <property type="match status" value="1"/>
</dbReference>
<name>A0A0D1Z8K8_EXOME</name>
<organism evidence="8 9">
    <name type="scientific">Exophiala mesophila</name>
    <name type="common">Black yeast-like fungus</name>
    <dbReference type="NCBI Taxonomy" id="212818"/>
    <lineage>
        <taxon>Eukaryota</taxon>
        <taxon>Fungi</taxon>
        <taxon>Dikarya</taxon>
        <taxon>Ascomycota</taxon>
        <taxon>Pezizomycotina</taxon>
        <taxon>Eurotiomycetes</taxon>
        <taxon>Chaetothyriomycetidae</taxon>
        <taxon>Chaetothyriales</taxon>
        <taxon>Herpotrichiellaceae</taxon>
        <taxon>Exophiala</taxon>
    </lineage>
</organism>
<evidence type="ECO:0000256" key="7">
    <source>
        <dbReference type="SAM" id="Phobius"/>
    </source>
</evidence>
<dbReference type="InterPro" id="IPR007577">
    <property type="entry name" value="GlycoTrfase_DXD_sugar-bd_CS"/>
</dbReference>
<dbReference type="PANTHER" id="PTHR32385">
    <property type="entry name" value="MANNOSYL PHOSPHORYLINOSITOL CERAMIDE SYNTHASE"/>
    <property type="match status" value="1"/>
</dbReference>
<dbReference type="Gene3D" id="3.90.550.20">
    <property type="match status" value="1"/>
</dbReference>
<evidence type="ECO:0000313" key="8">
    <source>
        <dbReference type="EMBL" id="KIV91017.1"/>
    </source>
</evidence>
<comment type="subcellular location">
    <subcellularLocation>
        <location evidence="1">Membrane</location>
        <topology evidence="1">Multi-pass membrane protein</topology>
    </subcellularLocation>
</comment>
<gene>
    <name evidence="8" type="ORF">PV10_05609</name>
</gene>
<dbReference type="GO" id="GO:0000030">
    <property type="term" value="F:mannosyltransferase activity"/>
    <property type="evidence" value="ECO:0007669"/>
    <property type="project" value="TreeGrafter"/>
</dbReference>
<accession>A0A0D1Z8K8</accession>
<protein>
    <recommendedName>
        <fullName evidence="10">Mannosyl phosphorylinositol ceramide synthase SUR1</fullName>
    </recommendedName>
</protein>
<evidence type="ECO:0000256" key="2">
    <source>
        <dbReference type="ARBA" id="ARBA00009003"/>
    </source>
</evidence>
<dbReference type="InterPro" id="IPR051706">
    <property type="entry name" value="Glycosyltransferase_domain"/>
</dbReference>
<dbReference type="HOGENOM" id="CLU_036369_3_0_1"/>
<evidence type="ECO:0000256" key="4">
    <source>
        <dbReference type="ARBA" id="ARBA00022692"/>
    </source>
</evidence>
<dbReference type="Pfam" id="PF04488">
    <property type="entry name" value="Gly_transf_sug"/>
    <property type="match status" value="1"/>
</dbReference>
<evidence type="ECO:0000256" key="5">
    <source>
        <dbReference type="ARBA" id="ARBA00022989"/>
    </source>
</evidence>
<dbReference type="VEuPathDB" id="FungiDB:PV10_05609"/>
<dbReference type="Proteomes" id="UP000054302">
    <property type="component" value="Unassembled WGS sequence"/>
</dbReference>
<feature type="transmembrane region" description="Helical" evidence="7">
    <location>
        <begin position="275"/>
        <end position="297"/>
    </location>
</feature>
<dbReference type="PANTHER" id="PTHR32385:SF20">
    <property type="entry name" value="MANNOSYL PHOSPHORYLINOSITOL CERAMIDE SYNTHASE CSH1-RELATED"/>
    <property type="match status" value="1"/>
</dbReference>
<reference evidence="8 9" key="1">
    <citation type="submission" date="2015-01" db="EMBL/GenBank/DDBJ databases">
        <title>The Genome Sequence of Exophiala mesophila CBS40295.</title>
        <authorList>
            <consortium name="The Broad Institute Genomics Platform"/>
            <person name="Cuomo C."/>
            <person name="de Hoog S."/>
            <person name="Gorbushina A."/>
            <person name="Stielow B."/>
            <person name="Teixiera M."/>
            <person name="Abouelleil A."/>
            <person name="Chapman S.B."/>
            <person name="Priest M."/>
            <person name="Young S.K."/>
            <person name="Wortman J."/>
            <person name="Nusbaum C."/>
            <person name="Birren B."/>
        </authorList>
    </citation>
    <scope>NUCLEOTIDE SEQUENCE [LARGE SCALE GENOMIC DNA]</scope>
    <source>
        <strain evidence="8 9">CBS 40295</strain>
    </source>
</reference>
<evidence type="ECO:0000256" key="1">
    <source>
        <dbReference type="ARBA" id="ARBA00004141"/>
    </source>
</evidence>
<keyword evidence="4 7" id="KW-0812">Transmembrane</keyword>
<dbReference type="AlphaFoldDB" id="A0A0D1Z8K8"/>
<dbReference type="GO" id="GO:0016020">
    <property type="term" value="C:membrane"/>
    <property type="evidence" value="ECO:0007669"/>
    <property type="project" value="UniProtKB-SubCell"/>
</dbReference>
<keyword evidence="3" id="KW-0808">Transferase</keyword>
<keyword evidence="5 7" id="KW-1133">Transmembrane helix</keyword>
<keyword evidence="9" id="KW-1185">Reference proteome</keyword>
<dbReference type="OMA" id="NRHSWSF"/>
<comment type="similarity">
    <text evidence="2">Belongs to the glycosyltransferase 32 family.</text>
</comment>
<dbReference type="InterPro" id="IPR029044">
    <property type="entry name" value="Nucleotide-diphossugar_trans"/>
</dbReference>
<evidence type="ECO:0000256" key="6">
    <source>
        <dbReference type="ARBA" id="ARBA00023136"/>
    </source>
</evidence>
<evidence type="ECO:0000256" key="3">
    <source>
        <dbReference type="ARBA" id="ARBA00022679"/>
    </source>
</evidence>
<proteinExistence type="inferred from homology"/>
<keyword evidence="6 7" id="KW-0472">Membrane</keyword>
<sequence length="353" mass="40349">MRRSLLIFLLVAILLLTFILNSLSTLLSLLVEDASADAIHRSELPAPNSTLIDTRPLLIPKIIHQTYKNETIPERWRAAQQSCIDLHPDYEYKMWTDATSLDFIQQEYPWFIPTFVGYKHNIQRADAIRYFVLAHYGGVYIDLDDGCLRRLDPLLSYHAFLRRTIPTGISNDAMGAVPQHPFFLRVIESLQAADRSWVLPYITIMASTGPLFLSVMWKKWMGEHSHMDPGTWVGRVRVLMPSEYNNYPWSFFQKFKGDSWHGKDAKLIFWMGKNWFLLVLVGTVIVLTVGFLCYCVYSRLVAVAARRRNGGVSLAPSPRINALKGSVASRIPLWGLWSGNKGSSYELIEQHDA</sequence>
<evidence type="ECO:0008006" key="10">
    <source>
        <dbReference type="Google" id="ProtNLM"/>
    </source>
</evidence>
<dbReference type="STRING" id="212818.A0A0D1Z8K8"/>
<dbReference type="OrthoDB" id="3647at2759"/>
<dbReference type="RefSeq" id="XP_016222591.1">
    <property type="nucleotide sequence ID" value="XM_016370298.1"/>
</dbReference>
<evidence type="ECO:0000313" key="9">
    <source>
        <dbReference type="Proteomes" id="UP000054302"/>
    </source>
</evidence>
<dbReference type="EMBL" id="KN847523">
    <property type="protein sequence ID" value="KIV91017.1"/>
    <property type="molecule type" value="Genomic_DNA"/>
</dbReference>
<dbReference type="GO" id="GO:0051999">
    <property type="term" value="P:mannosyl-inositol phosphorylceramide biosynthetic process"/>
    <property type="evidence" value="ECO:0007669"/>
    <property type="project" value="TreeGrafter"/>
</dbReference>
<dbReference type="GeneID" id="27323454"/>
<dbReference type="SUPFAM" id="SSF53448">
    <property type="entry name" value="Nucleotide-diphospho-sugar transferases"/>
    <property type="match status" value="1"/>
</dbReference>